<dbReference type="AlphaFoldDB" id="A0AAV4H2J0"/>
<feature type="compositionally biased region" description="Polar residues" evidence="1">
    <location>
        <begin position="12"/>
        <end position="40"/>
    </location>
</feature>
<feature type="region of interest" description="Disordered" evidence="1">
    <location>
        <begin position="1"/>
        <end position="53"/>
    </location>
</feature>
<proteinExistence type="predicted"/>
<evidence type="ECO:0000313" key="3">
    <source>
        <dbReference type="Proteomes" id="UP000762676"/>
    </source>
</evidence>
<gene>
    <name evidence="2" type="ORF">ElyMa_006188100</name>
</gene>
<dbReference type="Proteomes" id="UP000762676">
    <property type="component" value="Unassembled WGS sequence"/>
</dbReference>
<organism evidence="2 3">
    <name type="scientific">Elysia marginata</name>
    <dbReference type="NCBI Taxonomy" id="1093978"/>
    <lineage>
        <taxon>Eukaryota</taxon>
        <taxon>Metazoa</taxon>
        <taxon>Spiralia</taxon>
        <taxon>Lophotrochozoa</taxon>
        <taxon>Mollusca</taxon>
        <taxon>Gastropoda</taxon>
        <taxon>Heterobranchia</taxon>
        <taxon>Euthyneura</taxon>
        <taxon>Panpulmonata</taxon>
        <taxon>Sacoglossa</taxon>
        <taxon>Placobranchoidea</taxon>
        <taxon>Plakobranchidae</taxon>
        <taxon>Elysia</taxon>
    </lineage>
</organism>
<name>A0AAV4H2J0_9GAST</name>
<protein>
    <submittedName>
        <fullName evidence="2">Uncharacterized protein</fullName>
    </submittedName>
</protein>
<reference evidence="2 3" key="1">
    <citation type="journal article" date="2021" name="Elife">
        <title>Chloroplast acquisition without the gene transfer in kleptoplastic sea slugs, Plakobranchus ocellatus.</title>
        <authorList>
            <person name="Maeda T."/>
            <person name="Takahashi S."/>
            <person name="Yoshida T."/>
            <person name="Shimamura S."/>
            <person name="Takaki Y."/>
            <person name="Nagai Y."/>
            <person name="Toyoda A."/>
            <person name="Suzuki Y."/>
            <person name="Arimoto A."/>
            <person name="Ishii H."/>
            <person name="Satoh N."/>
            <person name="Nishiyama T."/>
            <person name="Hasebe M."/>
            <person name="Maruyama T."/>
            <person name="Minagawa J."/>
            <person name="Obokata J."/>
            <person name="Shigenobu S."/>
        </authorList>
    </citation>
    <scope>NUCLEOTIDE SEQUENCE [LARGE SCALE GENOMIC DNA]</scope>
</reference>
<keyword evidence="3" id="KW-1185">Reference proteome</keyword>
<dbReference type="EMBL" id="BMAT01012410">
    <property type="protein sequence ID" value="GFR91924.1"/>
    <property type="molecule type" value="Genomic_DNA"/>
</dbReference>
<evidence type="ECO:0000313" key="2">
    <source>
        <dbReference type="EMBL" id="GFR91924.1"/>
    </source>
</evidence>
<sequence length="109" mass="12051">MKVLRLYKEPLQPQSIPRTPRQSQDNSSPDPRPSGSNRPTLSAVPPVVPGPRSYRDAYLRPATLPSPTAPCRAHSQRVDNGGLLLRDGIRDMDMDVSVTRHTCTLARPL</sequence>
<comment type="caution">
    <text evidence="2">The sequence shown here is derived from an EMBL/GenBank/DDBJ whole genome shotgun (WGS) entry which is preliminary data.</text>
</comment>
<evidence type="ECO:0000256" key="1">
    <source>
        <dbReference type="SAM" id="MobiDB-lite"/>
    </source>
</evidence>
<accession>A0AAV4H2J0</accession>